<dbReference type="PANTHER" id="PTHR28018">
    <property type="entry name" value="RESPIRATORY SUPERCOMPLEX FACTOR 2, MITOCHONDRIAL"/>
    <property type="match status" value="1"/>
</dbReference>
<keyword evidence="2 5" id="KW-0812">Transmembrane</keyword>
<feature type="domain" description="HIG1" evidence="6">
    <location>
        <begin position="90"/>
        <end position="181"/>
    </location>
</feature>
<sequence length="217" mass="23943">MKIASEEDLAGHAAASRKGAIEGFIGGTAVALGGSYYLQRRFAGYRNLPLSLKALGVVIIVAPVLSIQGERRGLEYDKSRWEGEGVRFLHGRQMEEDARWEEMSTRDKIADWSERHQYSLILGGWASSLAFAGAVISRDKLQTTAQKVVQARMWAQGLTIGLLIVAGALTHSKREAAAKHPNTDHSWRVMVEQQELERQALKEQVTPPARRIPAVAS</sequence>
<evidence type="ECO:0000256" key="5">
    <source>
        <dbReference type="SAM" id="Phobius"/>
    </source>
</evidence>
<name>A0A8H5MCA8_9AGAR</name>
<dbReference type="Proteomes" id="UP000565441">
    <property type="component" value="Unassembled WGS sequence"/>
</dbReference>
<keyword evidence="3 5" id="KW-1133">Transmembrane helix</keyword>
<dbReference type="Pfam" id="PF04588">
    <property type="entry name" value="HIG_1_N"/>
    <property type="match status" value="1"/>
</dbReference>
<keyword evidence="8" id="KW-1185">Reference proteome</keyword>
<evidence type="ECO:0000313" key="8">
    <source>
        <dbReference type="Proteomes" id="UP000565441"/>
    </source>
</evidence>
<evidence type="ECO:0000259" key="6">
    <source>
        <dbReference type="PROSITE" id="PS51503"/>
    </source>
</evidence>
<dbReference type="PROSITE" id="PS51503">
    <property type="entry name" value="HIG1"/>
    <property type="match status" value="1"/>
</dbReference>
<dbReference type="InterPro" id="IPR040153">
    <property type="entry name" value="Rcf2"/>
</dbReference>
<protein>
    <recommendedName>
        <fullName evidence="6">HIG1 domain-containing protein</fullName>
    </recommendedName>
</protein>
<evidence type="ECO:0000256" key="4">
    <source>
        <dbReference type="ARBA" id="ARBA00023136"/>
    </source>
</evidence>
<reference evidence="7 8" key="1">
    <citation type="journal article" date="2020" name="ISME J.">
        <title>Uncovering the hidden diversity of litter-decomposition mechanisms in mushroom-forming fungi.</title>
        <authorList>
            <person name="Floudas D."/>
            <person name="Bentzer J."/>
            <person name="Ahren D."/>
            <person name="Johansson T."/>
            <person name="Persson P."/>
            <person name="Tunlid A."/>
        </authorList>
    </citation>
    <scope>NUCLEOTIDE SEQUENCE [LARGE SCALE GENOMIC DNA]</scope>
    <source>
        <strain evidence="7 8">CBS 661.87</strain>
    </source>
</reference>
<evidence type="ECO:0000313" key="7">
    <source>
        <dbReference type="EMBL" id="KAF5388401.1"/>
    </source>
</evidence>
<evidence type="ECO:0000256" key="1">
    <source>
        <dbReference type="ARBA" id="ARBA00004173"/>
    </source>
</evidence>
<dbReference type="GO" id="GO:0005739">
    <property type="term" value="C:mitochondrion"/>
    <property type="evidence" value="ECO:0007669"/>
    <property type="project" value="UniProtKB-SubCell"/>
</dbReference>
<feature type="transmembrane region" description="Helical" evidence="5">
    <location>
        <begin position="118"/>
        <end position="137"/>
    </location>
</feature>
<dbReference type="InterPro" id="IPR007667">
    <property type="entry name" value="Hypoxia_induced_domain"/>
</dbReference>
<dbReference type="AlphaFoldDB" id="A0A8H5MCA8"/>
<comment type="caution">
    <text evidence="7">The sequence shown here is derived from an EMBL/GenBank/DDBJ whole genome shotgun (WGS) entry which is preliminary data.</text>
</comment>
<accession>A0A8H5MCA8</accession>
<dbReference type="PANTHER" id="PTHR28018:SF3">
    <property type="entry name" value="RESPIRATORY SUPERCOMPLEX FACTOR 2, MITOCHONDRIAL"/>
    <property type="match status" value="1"/>
</dbReference>
<proteinExistence type="predicted"/>
<dbReference type="EMBL" id="JAACJP010000001">
    <property type="protein sequence ID" value="KAF5388401.1"/>
    <property type="molecule type" value="Genomic_DNA"/>
</dbReference>
<dbReference type="OrthoDB" id="1915122at2759"/>
<dbReference type="GO" id="GO:0033617">
    <property type="term" value="P:mitochondrial respiratory chain complex IV assembly"/>
    <property type="evidence" value="ECO:0007669"/>
    <property type="project" value="TreeGrafter"/>
</dbReference>
<evidence type="ECO:0000256" key="3">
    <source>
        <dbReference type="ARBA" id="ARBA00022989"/>
    </source>
</evidence>
<feature type="transmembrane region" description="Helical" evidence="5">
    <location>
        <begin position="20"/>
        <end position="38"/>
    </location>
</feature>
<evidence type="ECO:0000256" key="2">
    <source>
        <dbReference type="ARBA" id="ARBA00022692"/>
    </source>
</evidence>
<comment type="subcellular location">
    <subcellularLocation>
        <location evidence="1">Mitochondrion</location>
    </subcellularLocation>
</comment>
<organism evidence="7 8">
    <name type="scientific">Tricholomella constricta</name>
    <dbReference type="NCBI Taxonomy" id="117010"/>
    <lineage>
        <taxon>Eukaryota</taxon>
        <taxon>Fungi</taxon>
        <taxon>Dikarya</taxon>
        <taxon>Basidiomycota</taxon>
        <taxon>Agaricomycotina</taxon>
        <taxon>Agaricomycetes</taxon>
        <taxon>Agaricomycetidae</taxon>
        <taxon>Agaricales</taxon>
        <taxon>Tricholomatineae</taxon>
        <taxon>Lyophyllaceae</taxon>
        <taxon>Tricholomella</taxon>
    </lineage>
</organism>
<feature type="transmembrane region" description="Helical" evidence="5">
    <location>
        <begin position="149"/>
        <end position="169"/>
    </location>
</feature>
<keyword evidence="4 5" id="KW-0472">Membrane</keyword>
<gene>
    <name evidence="7" type="ORF">D9615_000659</name>
</gene>